<feature type="transmembrane region" description="Helical" evidence="9">
    <location>
        <begin position="162"/>
        <end position="185"/>
    </location>
</feature>
<dbReference type="Gene3D" id="1.10.3470.10">
    <property type="entry name" value="ABC transporter involved in vitamin B12 uptake, BtuC"/>
    <property type="match status" value="1"/>
</dbReference>
<dbReference type="GO" id="GO:0005886">
    <property type="term" value="C:plasma membrane"/>
    <property type="evidence" value="ECO:0007669"/>
    <property type="project" value="UniProtKB-SubCell"/>
</dbReference>
<protein>
    <submittedName>
        <fullName evidence="10">Iron ABC transporter permease</fullName>
    </submittedName>
</protein>
<comment type="caution">
    <text evidence="10">The sequence shown here is derived from an EMBL/GenBank/DDBJ whole genome shotgun (WGS) entry which is preliminary data.</text>
</comment>
<reference evidence="10 11" key="1">
    <citation type="submission" date="2018-09" db="EMBL/GenBank/DDBJ databases">
        <title>YIM 75507 draft genome.</title>
        <authorList>
            <person name="Tang S."/>
            <person name="Feng Y."/>
        </authorList>
    </citation>
    <scope>NUCLEOTIDE SEQUENCE [LARGE SCALE GENOMIC DNA]</scope>
    <source>
        <strain evidence="10 11">YIM 75507</strain>
    </source>
</reference>
<feature type="transmembrane region" description="Helical" evidence="9">
    <location>
        <begin position="213"/>
        <end position="233"/>
    </location>
</feature>
<comment type="subcellular location">
    <subcellularLocation>
        <location evidence="1">Cell membrane</location>
        <topology evidence="1">Multi-pass membrane protein</topology>
    </subcellularLocation>
</comment>
<evidence type="ECO:0000256" key="7">
    <source>
        <dbReference type="ARBA" id="ARBA00023136"/>
    </source>
</evidence>
<evidence type="ECO:0000256" key="8">
    <source>
        <dbReference type="SAM" id="MobiDB-lite"/>
    </source>
</evidence>
<dbReference type="Proteomes" id="UP000265768">
    <property type="component" value="Unassembled WGS sequence"/>
</dbReference>
<dbReference type="OrthoDB" id="3389093at2"/>
<dbReference type="InterPro" id="IPR037294">
    <property type="entry name" value="ABC_BtuC-like"/>
</dbReference>
<dbReference type="InterPro" id="IPR000522">
    <property type="entry name" value="ABC_transptr_permease_BtuC"/>
</dbReference>
<evidence type="ECO:0000256" key="4">
    <source>
        <dbReference type="ARBA" id="ARBA00022475"/>
    </source>
</evidence>
<dbReference type="Pfam" id="PF01032">
    <property type="entry name" value="FecCD"/>
    <property type="match status" value="1"/>
</dbReference>
<keyword evidence="3" id="KW-0813">Transport</keyword>
<name>A0A3A4ASD2_9ACTN</name>
<organism evidence="10 11">
    <name type="scientific">Bailinhaonella thermotolerans</name>
    <dbReference type="NCBI Taxonomy" id="1070861"/>
    <lineage>
        <taxon>Bacteria</taxon>
        <taxon>Bacillati</taxon>
        <taxon>Actinomycetota</taxon>
        <taxon>Actinomycetes</taxon>
        <taxon>Streptosporangiales</taxon>
        <taxon>Streptosporangiaceae</taxon>
        <taxon>Bailinhaonella</taxon>
    </lineage>
</organism>
<evidence type="ECO:0000256" key="9">
    <source>
        <dbReference type="SAM" id="Phobius"/>
    </source>
</evidence>
<evidence type="ECO:0000313" key="11">
    <source>
        <dbReference type="Proteomes" id="UP000265768"/>
    </source>
</evidence>
<dbReference type="SUPFAM" id="SSF81345">
    <property type="entry name" value="ABC transporter involved in vitamin B12 uptake, BtuC"/>
    <property type="match status" value="1"/>
</dbReference>
<keyword evidence="5 9" id="KW-0812">Transmembrane</keyword>
<dbReference type="AlphaFoldDB" id="A0A3A4ASD2"/>
<keyword evidence="4" id="KW-1003">Cell membrane</keyword>
<evidence type="ECO:0000256" key="1">
    <source>
        <dbReference type="ARBA" id="ARBA00004651"/>
    </source>
</evidence>
<dbReference type="EMBL" id="QZEY01000016">
    <property type="protein sequence ID" value="RJL24228.1"/>
    <property type="molecule type" value="Genomic_DNA"/>
</dbReference>
<feature type="transmembrane region" description="Helical" evidence="9">
    <location>
        <begin position="79"/>
        <end position="100"/>
    </location>
</feature>
<evidence type="ECO:0000256" key="2">
    <source>
        <dbReference type="ARBA" id="ARBA00007935"/>
    </source>
</evidence>
<keyword evidence="11" id="KW-1185">Reference proteome</keyword>
<dbReference type="PANTHER" id="PTHR30472">
    <property type="entry name" value="FERRIC ENTEROBACTIN TRANSPORT SYSTEM PERMEASE PROTEIN"/>
    <property type="match status" value="1"/>
</dbReference>
<feature type="transmembrane region" description="Helical" evidence="9">
    <location>
        <begin position="112"/>
        <end position="129"/>
    </location>
</feature>
<evidence type="ECO:0000313" key="10">
    <source>
        <dbReference type="EMBL" id="RJL24228.1"/>
    </source>
</evidence>
<sequence length="357" mass="35111">MDGPGRRPRRRPRPGPEDGVSPARAVLRWAGVVTGLLAVAAAHLLARGGADPATAAEALLGDRSGLDHRIVAELGAPRLVTALLTGAALGVAGLVLQTALRNPLAAPEFTGVNPGAVLGILAGLQSGLVPADSAGGALAAALAGGAAGGLVTWVIAGRSDAGGLVVAGLLGGALLAGFTTLLLAYQPSRFGNALRWLIGSVEGRVWEHLAHGWWWVCGWTLLAWAGAAALGVLSGGDEHAASLGLNPRVARALLLGAAIALSAGAASLAGAVSFVGLVVPHAARWASGGDPRRGVPLAALLGAGAVTLADAVAQVATRLLADGGAAHRLGVPTGVVTALAGAAVLVTVARRSRHLPG</sequence>
<keyword evidence="6 9" id="KW-1133">Transmembrane helix</keyword>
<feature type="region of interest" description="Disordered" evidence="8">
    <location>
        <begin position="1"/>
        <end position="21"/>
    </location>
</feature>
<gene>
    <name evidence="10" type="ORF">D5H75_30795</name>
</gene>
<feature type="transmembrane region" description="Helical" evidence="9">
    <location>
        <begin position="329"/>
        <end position="349"/>
    </location>
</feature>
<keyword evidence="7 9" id="KW-0472">Membrane</keyword>
<evidence type="ECO:0000256" key="6">
    <source>
        <dbReference type="ARBA" id="ARBA00022989"/>
    </source>
</evidence>
<proteinExistence type="inferred from homology"/>
<evidence type="ECO:0000256" key="3">
    <source>
        <dbReference type="ARBA" id="ARBA00022448"/>
    </source>
</evidence>
<feature type="compositionally biased region" description="Basic residues" evidence="8">
    <location>
        <begin position="1"/>
        <end position="13"/>
    </location>
</feature>
<feature type="transmembrane region" description="Helical" evidence="9">
    <location>
        <begin position="295"/>
        <end position="317"/>
    </location>
</feature>
<accession>A0A3A4ASD2</accession>
<feature type="transmembrane region" description="Helical" evidence="9">
    <location>
        <begin position="136"/>
        <end position="156"/>
    </location>
</feature>
<comment type="similarity">
    <text evidence="2">Belongs to the binding-protein-dependent transport system permease family. FecCD subfamily.</text>
</comment>
<dbReference type="GO" id="GO:0022857">
    <property type="term" value="F:transmembrane transporter activity"/>
    <property type="evidence" value="ECO:0007669"/>
    <property type="project" value="InterPro"/>
</dbReference>
<feature type="transmembrane region" description="Helical" evidence="9">
    <location>
        <begin position="253"/>
        <end position="283"/>
    </location>
</feature>
<dbReference type="PANTHER" id="PTHR30472:SF25">
    <property type="entry name" value="ABC TRANSPORTER PERMEASE PROTEIN MJ0876-RELATED"/>
    <property type="match status" value="1"/>
</dbReference>
<evidence type="ECO:0000256" key="5">
    <source>
        <dbReference type="ARBA" id="ARBA00022692"/>
    </source>
</evidence>